<evidence type="ECO:0000313" key="9">
    <source>
        <dbReference type="Proteomes" id="UP000515150"/>
    </source>
</evidence>
<evidence type="ECO:0000259" key="7">
    <source>
        <dbReference type="PROSITE" id="PS50102"/>
    </source>
</evidence>
<keyword evidence="5" id="KW-0862">Zinc</keyword>
<evidence type="ECO:0000256" key="3">
    <source>
        <dbReference type="PROSITE-ProRule" id="PRU00176"/>
    </source>
</evidence>
<dbReference type="PANTHER" id="PTHR47678:SF2">
    <property type="entry name" value="TETRATRICOPEPTIDE REPEAT PROTEIN 31 ISOFORM X1"/>
    <property type="match status" value="1"/>
</dbReference>
<dbReference type="GO" id="GO:0008270">
    <property type="term" value="F:zinc ion binding"/>
    <property type="evidence" value="ECO:0007669"/>
    <property type="project" value="UniProtKB-KW"/>
</dbReference>
<evidence type="ECO:0000256" key="2">
    <source>
        <dbReference type="ARBA" id="ARBA00022803"/>
    </source>
</evidence>
<dbReference type="OrthoDB" id="2017782at2759"/>
<evidence type="ECO:0000256" key="4">
    <source>
        <dbReference type="PROSITE-ProRule" id="PRU00339"/>
    </source>
</evidence>
<dbReference type="AlphaFoldDB" id="A0A6P7PV86"/>
<accession>A0A6P7PV86</accession>
<dbReference type="InterPro" id="IPR000571">
    <property type="entry name" value="Znf_CCCH"/>
</dbReference>
<keyword evidence="5" id="KW-0863">Zinc-finger</keyword>
<dbReference type="PROSITE" id="PS50103">
    <property type="entry name" value="ZF_C3H1"/>
    <property type="match status" value="1"/>
</dbReference>
<organism evidence="9 10">
    <name type="scientific">Betta splendens</name>
    <name type="common">Siamese fighting fish</name>
    <dbReference type="NCBI Taxonomy" id="158456"/>
    <lineage>
        <taxon>Eukaryota</taxon>
        <taxon>Metazoa</taxon>
        <taxon>Chordata</taxon>
        <taxon>Craniata</taxon>
        <taxon>Vertebrata</taxon>
        <taxon>Euteleostomi</taxon>
        <taxon>Actinopterygii</taxon>
        <taxon>Neopterygii</taxon>
        <taxon>Teleostei</taxon>
        <taxon>Neoteleostei</taxon>
        <taxon>Acanthomorphata</taxon>
        <taxon>Anabantaria</taxon>
        <taxon>Anabantiformes</taxon>
        <taxon>Anabantoidei</taxon>
        <taxon>Osphronemidae</taxon>
        <taxon>Betta</taxon>
    </lineage>
</organism>
<evidence type="ECO:0000313" key="10">
    <source>
        <dbReference type="RefSeq" id="XP_029030880.1"/>
    </source>
</evidence>
<keyword evidence="5" id="KW-0479">Metal-binding</keyword>
<dbReference type="SMART" id="SM00360">
    <property type="entry name" value="RRM"/>
    <property type="match status" value="1"/>
</dbReference>
<dbReference type="InterPro" id="IPR012677">
    <property type="entry name" value="Nucleotide-bd_a/b_plait_sf"/>
</dbReference>
<dbReference type="InterPro" id="IPR035979">
    <property type="entry name" value="RBD_domain_sf"/>
</dbReference>
<dbReference type="PROSITE" id="PS50005">
    <property type="entry name" value="TPR"/>
    <property type="match status" value="1"/>
</dbReference>
<gene>
    <name evidence="10" type="primary">LOC114870448</name>
</gene>
<feature type="compositionally biased region" description="Acidic residues" evidence="6">
    <location>
        <begin position="92"/>
        <end position="107"/>
    </location>
</feature>
<feature type="compositionally biased region" description="Basic and acidic residues" evidence="6">
    <location>
        <begin position="185"/>
        <end position="199"/>
    </location>
</feature>
<dbReference type="Pfam" id="PF07719">
    <property type="entry name" value="TPR_2"/>
    <property type="match status" value="1"/>
</dbReference>
<dbReference type="Gene3D" id="1.25.40.10">
    <property type="entry name" value="Tetratricopeptide repeat domain"/>
    <property type="match status" value="1"/>
</dbReference>
<feature type="compositionally biased region" description="Low complexity" evidence="6">
    <location>
        <begin position="200"/>
        <end position="211"/>
    </location>
</feature>
<dbReference type="SUPFAM" id="SSF48452">
    <property type="entry name" value="TPR-like"/>
    <property type="match status" value="1"/>
</dbReference>
<dbReference type="SMART" id="SM00028">
    <property type="entry name" value="TPR"/>
    <property type="match status" value="3"/>
</dbReference>
<dbReference type="InterPro" id="IPR013105">
    <property type="entry name" value="TPR_2"/>
</dbReference>
<evidence type="ECO:0000256" key="5">
    <source>
        <dbReference type="PROSITE-ProRule" id="PRU00723"/>
    </source>
</evidence>
<evidence type="ECO:0000259" key="8">
    <source>
        <dbReference type="PROSITE" id="PS50103"/>
    </source>
</evidence>
<dbReference type="CDD" id="cd00590">
    <property type="entry name" value="RRM_SF"/>
    <property type="match status" value="1"/>
</dbReference>
<feature type="zinc finger region" description="C3H1-type" evidence="5">
    <location>
        <begin position="475"/>
        <end position="502"/>
    </location>
</feature>
<feature type="domain" description="C3H1-type" evidence="8">
    <location>
        <begin position="475"/>
        <end position="502"/>
    </location>
</feature>
<feature type="region of interest" description="Disordered" evidence="6">
    <location>
        <begin position="20"/>
        <end position="211"/>
    </location>
</feature>
<dbReference type="GeneID" id="114870448"/>
<dbReference type="PROSITE" id="PS50102">
    <property type="entry name" value="RRM"/>
    <property type="match status" value="1"/>
</dbReference>
<dbReference type="KEGG" id="bspl:114870448"/>
<evidence type="ECO:0000256" key="1">
    <source>
        <dbReference type="ARBA" id="ARBA00022737"/>
    </source>
</evidence>
<keyword evidence="1" id="KW-0677">Repeat</keyword>
<reference evidence="10" key="1">
    <citation type="submission" date="2025-08" db="UniProtKB">
        <authorList>
            <consortium name="RefSeq"/>
        </authorList>
    </citation>
    <scope>IDENTIFICATION</scope>
</reference>
<keyword evidence="2 4" id="KW-0802">TPR repeat</keyword>
<evidence type="ECO:0000256" key="6">
    <source>
        <dbReference type="SAM" id="MobiDB-lite"/>
    </source>
</evidence>
<dbReference type="Pfam" id="PF13432">
    <property type="entry name" value="TPR_16"/>
    <property type="match status" value="1"/>
</dbReference>
<dbReference type="InterPro" id="IPR000504">
    <property type="entry name" value="RRM_dom"/>
</dbReference>
<keyword evidence="9" id="KW-1185">Reference proteome</keyword>
<feature type="repeat" description="TPR" evidence="4">
    <location>
        <begin position="208"/>
        <end position="241"/>
    </location>
</feature>
<feature type="compositionally biased region" description="Basic residues" evidence="6">
    <location>
        <begin position="67"/>
        <end position="82"/>
    </location>
</feature>
<feature type="domain" description="RRM" evidence="7">
    <location>
        <begin position="372"/>
        <end position="444"/>
    </location>
</feature>
<dbReference type="Proteomes" id="UP000515150">
    <property type="component" value="Chromosome 15"/>
</dbReference>
<dbReference type="InParanoid" id="A0A6P7PV86"/>
<dbReference type="InterPro" id="IPR011990">
    <property type="entry name" value="TPR-like_helical_dom_sf"/>
</dbReference>
<name>A0A6P7PV86_BETSP</name>
<protein>
    <submittedName>
        <fullName evidence="10">Uncharacterized protein LOC114870448</fullName>
    </submittedName>
</protein>
<sequence>MVALMKFTRDIRWLLGFGSAAPPVQQEEEQMDYGAATPDHSNDATLLQHDINGEEDLNEQERVKQRAERRKAKKKRRRKRKKQEQVSQNENPEQDDEDEDAGAESELEGSASEFEVVAEVEVEKEETKSASSNKNMDTPVMASSGIRGHQKGQAKSTEEEPEWDVSSAFVANAASHIKPKGSRCKSKENKENEAKRETNGTDTTTKKSTSLTEKGIKLVQEGQYTQAVSMFTEAIKCDPKDNRFFGNRSYCFYCLEQYPQALADADRSIQLAPDWPKGHFRKGRALMGLKRYSEAEKAMEQVLKLDEDCEEAVNDLFNCKVLQLMDLGFEEMQSVQLLEKFSTVHAVQTFWTEAARAGSQDSSVVQPGSPCPSLWVGNVTTELTEKHLWDLFQMYGDIESIRVLHDRFCAFVNFKNAIMAARAMEKLNGYCIENTRLVVRYPDRHSQKFLPIPLKTCLPVIQQPGATAGPRRRGPVNGDECYFWRTTGCHFGDKCRYKHIPDQKGKDRKPWQP</sequence>
<keyword evidence="3" id="KW-0694">RNA-binding</keyword>
<proteinExistence type="predicted"/>
<dbReference type="RefSeq" id="XP_029030880.1">
    <property type="nucleotide sequence ID" value="XM_029175047.3"/>
</dbReference>
<dbReference type="Gene3D" id="3.30.70.330">
    <property type="match status" value="1"/>
</dbReference>
<dbReference type="GO" id="GO:0003723">
    <property type="term" value="F:RNA binding"/>
    <property type="evidence" value="ECO:0007669"/>
    <property type="project" value="UniProtKB-UniRule"/>
</dbReference>
<dbReference type="SUPFAM" id="SSF54928">
    <property type="entry name" value="RNA-binding domain, RBD"/>
    <property type="match status" value="1"/>
</dbReference>
<dbReference type="InterPro" id="IPR019734">
    <property type="entry name" value="TPR_rpt"/>
</dbReference>
<dbReference type="Pfam" id="PF00076">
    <property type="entry name" value="RRM_1"/>
    <property type="match status" value="1"/>
</dbReference>
<dbReference type="PANTHER" id="PTHR47678">
    <property type="entry name" value="TETRATRICOPEPTIDE REPEAT PROTEIN 31"/>
    <property type="match status" value="1"/>
</dbReference>